<sequence length="318" mass="32968">MSSVSVNSPKTPVTAGSNGIAAATLPNVCKMPGPPAPFVPTPLPNIAKSGTKPKGFTKDVKIEGKTIAVKGASFGSQGDAASKGTGGGVVSANTDGPAKFVGPGSLDVKAEGKNIQLLSDPMVNNCGPSGSPPNAATAAGIMQLAQAMMYPEQAGNTTTECTNSFNHTWVHREASGKKRMSQKIDEAASHPRVGPRFEAAAAAHNKAAGDLTRSSQLSQDPHEEKVFWRCSECDIEREGDQLHDDPNGGPPQVVEVKCKNEMSMQDARQLGRNIQAVKQGGASAIIYKVPASGGGDFLSAQITRLGEIAGMAIRIIKV</sequence>
<evidence type="ECO:0000313" key="2">
    <source>
        <dbReference type="Proteomes" id="UP000238823"/>
    </source>
</evidence>
<reference evidence="1 2" key="1">
    <citation type="submission" date="2018-03" db="EMBL/GenBank/DDBJ databases">
        <title>Draft Genome Sequences of the Obligatory Marine Myxobacteria Enhygromyxa salina SWB007.</title>
        <authorList>
            <person name="Poehlein A."/>
            <person name="Moghaddam J.A."/>
            <person name="Harms H."/>
            <person name="Alanjari M."/>
            <person name="Koenig G.M."/>
            <person name="Daniel R."/>
            <person name="Schaeberle T.F."/>
        </authorList>
    </citation>
    <scope>NUCLEOTIDE SEQUENCE [LARGE SCALE GENOMIC DNA]</scope>
    <source>
        <strain evidence="1 2">SWB007</strain>
    </source>
</reference>
<dbReference type="OrthoDB" id="9429719at2"/>
<dbReference type="AlphaFoldDB" id="A0A2S9Y0M7"/>
<gene>
    <name evidence="1" type="ORF">ENSA7_65040</name>
</gene>
<dbReference type="EMBL" id="PVNL01000124">
    <property type="protein sequence ID" value="PRP98561.1"/>
    <property type="molecule type" value="Genomic_DNA"/>
</dbReference>
<proteinExistence type="predicted"/>
<comment type="caution">
    <text evidence="1">The sequence shown here is derived from an EMBL/GenBank/DDBJ whole genome shotgun (WGS) entry which is preliminary data.</text>
</comment>
<protein>
    <submittedName>
        <fullName evidence="1">Uncharacterized protein</fullName>
    </submittedName>
</protein>
<evidence type="ECO:0000313" key="1">
    <source>
        <dbReference type="EMBL" id="PRP98561.1"/>
    </source>
</evidence>
<accession>A0A2S9Y0M7</accession>
<name>A0A2S9Y0M7_9BACT</name>
<dbReference type="RefSeq" id="WP_106093336.1">
    <property type="nucleotide sequence ID" value="NZ_PVNL01000124.1"/>
</dbReference>
<dbReference type="Proteomes" id="UP000238823">
    <property type="component" value="Unassembled WGS sequence"/>
</dbReference>
<dbReference type="Pfam" id="PF13665">
    <property type="entry name" value="Tox-PAAR-like"/>
    <property type="match status" value="1"/>
</dbReference>
<organism evidence="1 2">
    <name type="scientific">Enhygromyxa salina</name>
    <dbReference type="NCBI Taxonomy" id="215803"/>
    <lineage>
        <taxon>Bacteria</taxon>
        <taxon>Pseudomonadati</taxon>
        <taxon>Myxococcota</taxon>
        <taxon>Polyangia</taxon>
        <taxon>Nannocystales</taxon>
        <taxon>Nannocystaceae</taxon>
        <taxon>Enhygromyxa</taxon>
    </lineage>
</organism>